<feature type="chain" id="PRO_5034108367" evidence="1">
    <location>
        <begin position="17"/>
        <end position="74"/>
    </location>
</feature>
<reference evidence="2" key="1">
    <citation type="submission" date="2023-09" db="UniProtKB">
        <authorList>
            <consortium name="Ensembl"/>
        </authorList>
    </citation>
    <scope>IDENTIFICATION</scope>
</reference>
<proteinExistence type="predicted"/>
<dbReference type="Ensembl" id="ENSCCNT00000034262.1">
    <property type="protein sequence ID" value="ENSCCNP00000027050.1"/>
    <property type="gene ID" value="ENSCCNG00000026185.1"/>
</dbReference>
<feature type="signal peptide" evidence="1">
    <location>
        <begin position="1"/>
        <end position="16"/>
    </location>
</feature>
<evidence type="ECO:0000256" key="1">
    <source>
        <dbReference type="SAM" id="SignalP"/>
    </source>
</evidence>
<dbReference type="AlphaFoldDB" id="A0A8C0XQR4"/>
<name>A0A8C0XQR4_CASCN</name>
<protein>
    <submittedName>
        <fullName evidence="2">Uncharacterized protein</fullName>
    </submittedName>
</protein>
<sequence>LSLLITILLLLLPCWGSSVILPTPVALRNGGNEVDLAGMHNRYAHPWGIYDSSVTVTIGILFTGKMNFVFCFCF</sequence>
<accession>A0A8C0XQR4</accession>
<keyword evidence="1" id="KW-0732">Signal</keyword>
<organism evidence="2">
    <name type="scientific">Castor canadensis</name>
    <name type="common">American beaver</name>
    <dbReference type="NCBI Taxonomy" id="51338"/>
    <lineage>
        <taxon>Eukaryota</taxon>
        <taxon>Metazoa</taxon>
        <taxon>Chordata</taxon>
        <taxon>Craniata</taxon>
        <taxon>Vertebrata</taxon>
        <taxon>Euteleostomi</taxon>
        <taxon>Mammalia</taxon>
        <taxon>Eutheria</taxon>
        <taxon>Euarchontoglires</taxon>
        <taxon>Glires</taxon>
        <taxon>Rodentia</taxon>
        <taxon>Castorimorpha</taxon>
        <taxon>Castoridae</taxon>
        <taxon>Castor</taxon>
    </lineage>
</organism>
<evidence type="ECO:0000313" key="2">
    <source>
        <dbReference type="Ensembl" id="ENSCCNP00000027050.1"/>
    </source>
</evidence>